<dbReference type="HOGENOM" id="CLU_1954969_0_0_6"/>
<dbReference type="EMBL" id="LN554848">
    <property type="protein sequence ID" value="CED57971.1"/>
    <property type="molecule type" value="Genomic_DNA"/>
</dbReference>
<dbReference type="InterPro" id="IPR056076">
    <property type="entry name" value="DUF7659"/>
</dbReference>
<accession>A0A090I8K6</accession>
<gene>
    <name evidence="1" type="ORF">AWOD_p920_45</name>
</gene>
<keyword evidence="2" id="KW-1185">Reference proteome</keyword>
<dbReference type="OrthoDB" id="5878044at2"/>
<reference evidence="2" key="1">
    <citation type="submission" date="2014-09" db="EMBL/GenBank/DDBJ databases">
        <authorList>
            <person name="Hjerde E."/>
        </authorList>
    </citation>
    <scope>NUCLEOTIDE SEQUENCE [LARGE SCALE GENOMIC DNA]</scope>
    <source>
        <strain evidence="2">06/09/139</strain>
        <plasmid evidence="2">pAWOD920</plasmid>
    </source>
</reference>
<evidence type="ECO:0000313" key="1">
    <source>
        <dbReference type="EMBL" id="CED57971.1"/>
    </source>
</evidence>
<keyword evidence="1" id="KW-0614">Plasmid</keyword>
<evidence type="ECO:0000313" key="2">
    <source>
        <dbReference type="Proteomes" id="UP000032427"/>
    </source>
</evidence>
<name>A0A090I8K6_9GAMM</name>
<geneLocation type="plasmid" evidence="1 2">
    <name>pAWOD920</name>
</geneLocation>
<dbReference type="Proteomes" id="UP000032427">
    <property type="component" value="Plasmid pAWOD920"/>
</dbReference>
<proteinExistence type="predicted"/>
<evidence type="ECO:0008006" key="3">
    <source>
        <dbReference type="Google" id="ProtNLM"/>
    </source>
</evidence>
<organism evidence="1 2">
    <name type="scientific">Aliivibrio wodanis</name>
    <dbReference type="NCBI Taxonomy" id="80852"/>
    <lineage>
        <taxon>Bacteria</taxon>
        <taxon>Pseudomonadati</taxon>
        <taxon>Pseudomonadota</taxon>
        <taxon>Gammaproteobacteria</taxon>
        <taxon>Vibrionales</taxon>
        <taxon>Vibrionaceae</taxon>
        <taxon>Aliivibrio</taxon>
    </lineage>
</organism>
<dbReference type="PATRIC" id="fig|80852.17.peg.4208"/>
<dbReference type="AlphaFoldDB" id="A0A090I8K6"/>
<sequence length="128" mass="14809">MKYLSDFTQEKQTALFKETGAFFAFSQQQFEESKVEGVDYVSLVAGLVVPKENAKRLIEELEKINIEGVNNDLDEHGKKAIIRRELFNHECFYTGDISDCVDKLASYKITEEEIQAHYEYILKTEDVD</sequence>
<dbReference type="GeneID" id="28543616"/>
<dbReference type="Pfam" id="PF24692">
    <property type="entry name" value="DUF7659"/>
    <property type="match status" value="1"/>
</dbReference>
<protein>
    <recommendedName>
        <fullName evidence="3">BCTnown</fullName>
    </recommendedName>
</protein>
<dbReference type="KEGG" id="awd:AWOD_p920_45"/>